<evidence type="ECO:0000313" key="3">
    <source>
        <dbReference type="Proteomes" id="UP000626370"/>
    </source>
</evidence>
<reference evidence="3" key="1">
    <citation type="journal article" date="2019" name="Int. J. Syst. Evol. Microbiol.">
        <title>The Global Catalogue of Microorganisms (GCM) 10K type strain sequencing project: providing services to taxonomists for standard genome sequencing and annotation.</title>
        <authorList>
            <consortium name="The Broad Institute Genomics Platform"/>
            <consortium name="The Broad Institute Genome Sequencing Center for Infectious Disease"/>
            <person name="Wu L."/>
            <person name="Ma J."/>
        </authorList>
    </citation>
    <scope>NUCLEOTIDE SEQUENCE [LARGE SCALE GENOMIC DNA]</scope>
    <source>
        <strain evidence="3">CGMCC 1.15922</strain>
    </source>
</reference>
<dbReference type="EMBL" id="BNAH01000008">
    <property type="protein sequence ID" value="GHE92344.1"/>
    <property type="molecule type" value="Genomic_DNA"/>
</dbReference>
<keyword evidence="3" id="KW-1185">Reference proteome</keyword>
<dbReference type="RefSeq" id="WP_189378355.1">
    <property type="nucleotide sequence ID" value="NZ_BNAH01000008.1"/>
</dbReference>
<name>A0ABQ3IS45_9GAMM</name>
<organism evidence="2 3">
    <name type="scientific">Thalassotalea profundi</name>
    <dbReference type="NCBI Taxonomy" id="2036687"/>
    <lineage>
        <taxon>Bacteria</taxon>
        <taxon>Pseudomonadati</taxon>
        <taxon>Pseudomonadota</taxon>
        <taxon>Gammaproteobacteria</taxon>
        <taxon>Alteromonadales</taxon>
        <taxon>Colwelliaceae</taxon>
        <taxon>Thalassotalea</taxon>
    </lineage>
</organism>
<evidence type="ECO:0000313" key="2">
    <source>
        <dbReference type="EMBL" id="GHE92344.1"/>
    </source>
</evidence>
<feature type="region of interest" description="Disordered" evidence="1">
    <location>
        <begin position="68"/>
        <end position="88"/>
    </location>
</feature>
<sequence>MSEQAYDEKNTKDYDDNTIKLNDALEKISKNSDLPATQKEVARISGIHRNTVSEREFPAIRLKEIKKQRKEQEQQEQQDIKSKAEELTEERDNIAKEVVYWFSEFTKANKDRDDLELQLRRQIENTDFYKTEFEKQKEKIKTLQDKNEQLKELLRDVK</sequence>
<dbReference type="Proteomes" id="UP000626370">
    <property type="component" value="Unassembled WGS sequence"/>
</dbReference>
<evidence type="ECO:0000256" key="1">
    <source>
        <dbReference type="SAM" id="MobiDB-lite"/>
    </source>
</evidence>
<gene>
    <name evidence="2" type="ORF">GCM10011501_22360</name>
</gene>
<comment type="caution">
    <text evidence="2">The sequence shown here is derived from an EMBL/GenBank/DDBJ whole genome shotgun (WGS) entry which is preliminary data.</text>
</comment>
<proteinExistence type="predicted"/>
<protein>
    <submittedName>
        <fullName evidence="2">Uncharacterized protein</fullName>
    </submittedName>
</protein>
<accession>A0ABQ3IS45</accession>